<dbReference type="Pfam" id="PF08447">
    <property type="entry name" value="PAS_3"/>
    <property type="match status" value="1"/>
</dbReference>
<dbReference type="SUPFAM" id="SSF55785">
    <property type="entry name" value="PYP-like sensor domain (PAS domain)"/>
    <property type="match status" value="1"/>
</dbReference>
<dbReference type="Gene3D" id="3.30.450.20">
    <property type="entry name" value="PAS domain"/>
    <property type="match status" value="1"/>
</dbReference>
<sequence>MTTNSINRDPQEVSYSAQDQLVSTTDLRGVINYANPIFCQVAGYTLEELNNKNHNIVRHPDMPSAAFADLWGNIKAGKHWRGMVKNRCKDGRYYWVDAYVTPMLEKGKVVGYQSVRVLPTDTQKRQAQQLYKRLAIGKSLPWRLSEHARIKWALVAISVLLLLIAPIFFSGLTLTGVNGVLLAIFAVLLKPELFDVPRYIAKLKLSNDSVSRHVYSGYGPASVLDFSIGLYQAKVRTILGRSNDSANNVKEVACSLQVTAEHSQAAIEKQSFELQQVAAAINQMSTATAEIAHTTVSSAERINVVNDHCKRSLVQVDETFRTVTNLATQMQNSADSAPKLAAEADKISGFMGEILWVADQTNLLALNASIEAARAGEHGRGFAVVADEVRSLSMRTHKVTKQIGTSIAGMQEMLESWVKAMADGAQEAQLTLKSTEQSKLMINDISEQMAVLSDLAIQISAASEEQSATIEEINRNITNLNDGANESVRLSNAVSHDIESLNKSADKLSALAHTFN</sequence>
<dbReference type="Pfam" id="PF00015">
    <property type="entry name" value="MCPsignal"/>
    <property type="match status" value="1"/>
</dbReference>
<dbReference type="SUPFAM" id="SSF58104">
    <property type="entry name" value="Methyl-accepting chemotaxis protein (MCP) signaling domain"/>
    <property type="match status" value="1"/>
</dbReference>
<evidence type="ECO:0000259" key="6">
    <source>
        <dbReference type="PROSITE" id="PS50112"/>
    </source>
</evidence>
<dbReference type="SMART" id="SM00283">
    <property type="entry name" value="MA"/>
    <property type="match status" value="1"/>
</dbReference>
<dbReference type="PROSITE" id="PS50112">
    <property type="entry name" value="PAS"/>
    <property type="match status" value="1"/>
</dbReference>
<keyword evidence="2 3" id="KW-0807">Transducer</keyword>
<evidence type="ECO:0000256" key="1">
    <source>
        <dbReference type="ARBA" id="ARBA00004370"/>
    </source>
</evidence>
<keyword evidence="4" id="KW-1133">Transmembrane helix</keyword>
<dbReference type="RefSeq" id="WP_233052065.1">
    <property type="nucleotide sequence ID" value="NZ_JAIMJA010000005.1"/>
</dbReference>
<evidence type="ECO:0000313" key="8">
    <source>
        <dbReference type="Proteomes" id="UP001201273"/>
    </source>
</evidence>
<dbReference type="Proteomes" id="UP001201273">
    <property type="component" value="Unassembled WGS sequence"/>
</dbReference>
<protein>
    <submittedName>
        <fullName evidence="7">Methyl-accepting chemotaxis protein</fullName>
    </submittedName>
</protein>
<keyword evidence="8" id="KW-1185">Reference proteome</keyword>
<dbReference type="InterPro" id="IPR000014">
    <property type="entry name" value="PAS"/>
</dbReference>
<dbReference type="EMBL" id="JAIMJA010000005">
    <property type="protein sequence ID" value="MCE2594528.1"/>
    <property type="molecule type" value="Genomic_DNA"/>
</dbReference>
<gene>
    <name evidence="7" type="ORF">K6Y31_06845</name>
</gene>
<comment type="caution">
    <text evidence="7">The sequence shown here is derived from an EMBL/GenBank/DDBJ whole genome shotgun (WGS) entry which is preliminary data.</text>
</comment>
<keyword evidence="4" id="KW-0812">Transmembrane</keyword>
<feature type="domain" description="Methyl-accepting transducer" evidence="5">
    <location>
        <begin position="245"/>
        <end position="481"/>
    </location>
</feature>
<organism evidence="7 8">
    <name type="scientific">Motilimonas cestriensis</name>
    <dbReference type="NCBI Taxonomy" id="2742685"/>
    <lineage>
        <taxon>Bacteria</taxon>
        <taxon>Pseudomonadati</taxon>
        <taxon>Pseudomonadota</taxon>
        <taxon>Gammaproteobacteria</taxon>
        <taxon>Alteromonadales</taxon>
        <taxon>Alteromonadales genera incertae sedis</taxon>
        <taxon>Motilimonas</taxon>
    </lineage>
</organism>
<accession>A0ABS8W9Y3</accession>
<dbReference type="PANTHER" id="PTHR32089">
    <property type="entry name" value="METHYL-ACCEPTING CHEMOTAXIS PROTEIN MCPB"/>
    <property type="match status" value="1"/>
</dbReference>
<dbReference type="Gene3D" id="1.10.287.950">
    <property type="entry name" value="Methyl-accepting chemotaxis protein"/>
    <property type="match status" value="1"/>
</dbReference>
<reference evidence="7 8" key="1">
    <citation type="journal article" date="2022" name="Environ. Microbiol. Rep.">
        <title>Eco-phylogenetic analyses reveal divergent evolution of vitamin B12 metabolism in the marine bacterial family 'Psychromonadaceae'.</title>
        <authorList>
            <person name="Jin X."/>
            <person name="Yang Y."/>
            <person name="Cao H."/>
            <person name="Gao B."/>
            <person name="Zhao Z."/>
        </authorList>
    </citation>
    <scope>NUCLEOTIDE SEQUENCE [LARGE SCALE GENOMIC DNA]</scope>
    <source>
        <strain evidence="7 8">MKS20</strain>
    </source>
</reference>
<dbReference type="PANTHER" id="PTHR32089:SF52">
    <property type="entry name" value="CHEMOTAXIS SIGNAL TRANSDUCTION SYSTEM METHYL ACCEPTING SENSORY TRANSDUCER WITH PAS SENSORY DOMAIN"/>
    <property type="match status" value="1"/>
</dbReference>
<dbReference type="InterPro" id="IPR004089">
    <property type="entry name" value="MCPsignal_dom"/>
</dbReference>
<evidence type="ECO:0000313" key="7">
    <source>
        <dbReference type="EMBL" id="MCE2594528.1"/>
    </source>
</evidence>
<dbReference type="InterPro" id="IPR035965">
    <property type="entry name" value="PAS-like_dom_sf"/>
</dbReference>
<dbReference type="InterPro" id="IPR013655">
    <property type="entry name" value="PAS_fold_3"/>
</dbReference>
<proteinExistence type="predicted"/>
<feature type="transmembrane region" description="Helical" evidence="4">
    <location>
        <begin position="152"/>
        <end position="169"/>
    </location>
</feature>
<evidence type="ECO:0000256" key="3">
    <source>
        <dbReference type="PROSITE-ProRule" id="PRU00284"/>
    </source>
</evidence>
<dbReference type="SMART" id="SM00086">
    <property type="entry name" value="PAC"/>
    <property type="match status" value="1"/>
</dbReference>
<dbReference type="InterPro" id="IPR001610">
    <property type="entry name" value="PAC"/>
</dbReference>
<evidence type="ECO:0000259" key="5">
    <source>
        <dbReference type="PROSITE" id="PS50111"/>
    </source>
</evidence>
<comment type="subcellular location">
    <subcellularLocation>
        <location evidence="1">Membrane</location>
    </subcellularLocation>
</comment>
<name>A0ABS8W9Y3_9GAMM</name>
<dbReference type="PROSITE" id="PS50111">
    <property type="entry name" value="CHEMOTAXIS_TRANSDUC_2"/>
    <property type="match status" value="1"/>
</dbReference>
<dbReference type="NCBIfam" id="TIGR00229">
    <property type="entry name" value="sensory_box"/>
    <property type="match status" value="1"/>
</dbReference>
<keyword evidence="4" id="KW-0472">Membrane</keyword>
<feature type="domain" description="PAS" evidence="6">
    <location>
        <begin position="26"/>
        <end position="61"/>
    </location>
</feature>
<evidence type="ECO:0000256" key="2">
    <source>
        <dbReference type="ARBA" id="ARBA00023224"/>
    </source>
</evidence>
<evidence type="ECO:0000256" key="4">
    <source>
        <dbReference type="SAM" id="Phobius"/>
    </source>
</evidence>
<dbReference type="CDD" id="cd00130">
    <property type="entry name" value="PAS"/>
    <property type="match status" value="1"/>
</dbReference>